<dbReference type="PANTHER" id="PTHR43744:SF12">
    <property type="entry name" value="ABC TRANSPORTER PERMEASE PROTEIN MG189-RELATED"/>
    <property type="match status" value="1"/>
</dbReference>
<reference evidence="9 10" key="1">
    <citation type="submission" date="2015-03" db="EMBL/GenBank/DDBJ databases">
        <authorList>
            <consortium name="Pathogen Informatics"/>
        </authorList>
    </citation>
    <scope>NUCLEOTIDE SEQUENCE [LARGE SCALE GENOMIC DNA]</scope>
    <source>
        <strain evidence="9 10">H09601792</strain>
    </source>
</reference>
<evidence type="ECO:0000313" key="10">
    <source>
        <dbReference type="Proteomes" id="UP000046947"/>
    </source>
</evidence>
<sequence>MSSPSRVSNTAVYAVLTIGAVITLSPFLLGLLTSFTSAHQFATGTPLQLPRPPTLANYADIADAGFRRAAVVTALMTAVILLGQLTFSVLAAYAFARLQFRGRDALFWVYVATLMVPGTVTVVPLYLMMAQLGLRNTFWALVLPFMFGSPYAIFLLREHFRLIPDDLINAARLDGANTLDVIVHVVIPSSRPVLAALAMITVVSQWNNFMWPLVITSGHKWRVLTVATADLQSRFNDQWTLVMAATTVAIVPLIALFVTFQRHIVASIVVSGLKCPPPASPRWSPPPLCWWRSCWV</sequence>
<feature type="transmembrane region" description="Helical" evidence="7">
    <location>
        <begin position="239"/>
        <end position="260"/>
    </location>
</feature>
<feature type="domain" description="ABC transmembrane type-1" evidence="8">
    <location>
        <begin position="70"/>
        <end position="260"/>
    </location>
</feature>
<evidence type="ECO:0000256" key="1">
    <source>
        <dbReference type="ARBA" id="ARBA00004651"/>
    </source>
</evidence>
<keyword evidence="4 7" id="KW-0812">Transmembrane</keyword>
<keyword evidence="5 7" id="KW-1133">Transmembrane helix</keyword>
<feature type="transmembrane region" description="Helical" evidence="7">
    <location>
        <begin position="12"/>
        <end position="32"/>
    </location>
</feature>
<keyword evidence="2 7" id="KW-0813">Transport</keyword>
<dbReference type="Pfam" id="PF00528">
    <property type="entry name" value="BPD_transp_1"/>
    <property type="match status" value="1"/>
</dbReference>
<dbReference type="InterPro" id="IPR000515">
    <property type="entry name" value="MetI-like"/>
</dbReference>
<evidence type="ECO:0000256" key="5">
    <source>
        <dbReference type="ARBA" id="ARBA00022989"/>
    </source>
</evidence>
<comment type="similarity">
    <text evidence="7">Belongs to the binding-protein-dependent transport system permease family.</text>
</comment>
<dbReference type="CDD" id="cd06261">
    <property type="entry name" value="TM_PBP2"/>
    <property type="match status" value="1"/>
</dbReference>
<dbReference type="PANTHER" id="PTHR43744">
    <property type="entry name" value="ABC TRANSPORTER PERMEASE PROTEIN MG189-RELATED-RELATED"/>
    <property type="match status" value="1"/>
</dbReference>
<evidence type="ECO:0000256" key="3">
    <source>
        <dbReference type="ARBA" id="ARBA00022475"/>
    </source>
</evidence>
<dbReference type="InterPro" id="IPR035906">
    <property type="entry name" value="MetI-like_sf"/>
</dbReference>
<evidence type="ECO:0000256" key="7">
    <source>
        <dbReference type="RuleBase" id="RU363032"/>
    </source>
</evidence>
<evidence type="ECO:0000256" key="6">
    <source>
        <dbReference type="ARBA" id="ARBA00023136"/>
    </source>
</evidence>
<dbReference type="PROSITE" id="PS50928">
    <property type="entry name" value="ABC_TM1"/>
    <property type="match status" value="1"/>
</dbReference>
<dbReference type="AlphaFoldDB" id="A0A654TGP3"/>
<dbReference type="Gene3D" id="1.10.3720.10">
    <property type="entry name" value="MetI-like"/>
    <property type="match status" value="1"/>
</dbReference>
<dbReference type="GO" id="GO:0055085">
    <property type="term" value="P:transmembrane transport"/>
    <property type="evidence" value="ECO:0007669"/>
    <property type="project" value="InterPro"/>
</dbReference>
<name>A0A654TGP3_MYCTX</name>
<gene>
    <name evidence="9" type="primary">uspB</name>
    <name evidence="9" type="ORF">ERS007688_00435</name>
</gene>
<evidence type="ECO:0000256" key="4">
    <source>
        <dbReference type="ARBA" id="ARBA00022692"/>
    </source>
</evidence>
<dbReference type="Proteomes" id="UP000046947">
    <property type="component" value="Unassembled WGS sequence"/>
</dbReference>
<proteinExistence type="inferred from homology"/>
<evidence type="ECO:0000256" key="2">
    <source>
        <dbReference type="ARBA" id="ARBA00022448"/>
    </source>
</evidence>
<evidence type="ECO:0000259" key="8">
    <source>
        <dbReference type="PROSITE" id="PS50928"/>
    </source>
</evidence>
<keyword evidence="6 7" id="KW-0472">Membrane</keyword>
<feature type="transmembrane region" description="Helical" evidence="7">
    <location>
        <begin position="69"/>
        <end position="95"/>
    </location>
</feature>
<accession>A0A654TGP3</accession>
<evidence type="ECO:0000313" key="9">
    <source>
        <dbReference type="EMBL" id="CFE46834.1"/>
    </source>
</evidence>
<organism evidence="9 10">
    <name type="scientific">Mycobacterium tuberculosis</name>
    <dbReference type="NCBI Taxonomy" id="1773"/>
    <lineage>
        <taxon>Bacteria</taxon>
        <taxon>Bacillati</taxon>
        <taxon>Actinomycetota</taxon>
        <taxon>Actinomycetes</taxon>
        <taxon>Mycobacteriales</taxon>
        <taxon>Mycobacteriaceae</taxon>
        <taxon>Mycobacterium</taxon>
        <taxon>Mycobacterium tuberculosis complex</taxon>
    </lineage>
</organism>
<feature type="transmembrane region" description="Helical" evidence="7">
    <location>
        <begin position="138"/>
        <end position="156"/>
    </location>
</feature>
<dbReference type="EMBL" id="CFOH01000039">
    <property type="protein sequence ID" value="CFE46834.1"/>
    <property type="molecule type" value="Genomic_DNA"/>
</dbReference>
<comment type="subcellular location">
    <subcellularLocation>
        <location evidence="1 7">Cell membrane</location>
        <topology evidence="1 7">Multi-pass membrane protein</topology>
    </subcellularLocation>
</comment>
<dbReference type="SUPFAM" id="SSF161098">
    <property type="entry name" value="MetI-like"/>
    <property type="match status" value="1"/>
</dbReference>
<dbReference type="GO" id="GO:0005886">
    <property type="term" value="C:plasma membrane"/>
    <property type="evidence" value="ECO:0007669"/>
    <property type="project" value="UniProtKB-SubCell"/>
</dbReference>
<feature type="transmembrane region" description="Helical" evidence="7">
    <location>
        <begin position="107"/>
        <end position="126"/>
    </location>
</feature>
<protein>
    <submittedName>
        <fullName evidence="9">Sugar ABC transporter</fullName>
    </submittedName>
</protein>
<keyword evidence="3" id="KW-1003">Cell membrane</keyword>